<keyword evidence="15" id="KW-1185">Reference proteome</keyword>
<evidence type="ECO:0000313" key="15">
    <source>
        <dbReference type="Proteomes" id="UP001295684"/>
    </source>
</evidence>
<evidence type="ECO:0000256" key="12">
    <source>
        <dbReference type="RuleBase" id="RU363075"/>
    </source>
</evidence>
<evidence type="ECO:0000256" key="7">
    <source>
        <dbReference type="ARBA" id="ARBA00022824"/>
    </source>
</evidence>
<feature type="transmembrane region" description="Helical" evidence="12">
    <location>
        <begin position="136"/>
        <end position="155"/>
    </location>
</feature>
<dbReference type="InterPro" id="IPR005599">
    <property type="entry name" value="GPI_mannosylTrfase"/>
</dbReference>
<evidence type="ECO:0000256" key="2">
    <source>
        <dbReference type="ARBA" id="ARBA00004922"/>
    </source>
</evidence>
<comment type="pathway">
    <text evidence="2">Protein modification; protein glycosylation.</text>
</comment>
<keyword evidence="7 12" id="KW-0256">Endoplasmic reticulum</keyword>
<comment type="function">
    <text evidence="10">Mannosyltransferase that operates in the biosynthetic pathway of dolichol-linked oligosaccharides, the glycan precursors employed in protein asparagine (N)-glycosylation. The assembly of dolichol-linked oligosaccharides begins on the cytosolic side of the endoplasmic reticulum membrane and finishes in its lumen. The sequential addition of sugars to dolichol pyrophosphate produces dolichol-linked oligosaccharides containing fourteen sugars, including two GlcNAcs, nine mannoses and three glucoses. Once assembled, the oligosaccharide is transferred from the lipid to nascent proteins by oligosaccharyltransferases. In the lumen of the endoplasmic reticulum, adds the eighth mannose residue in an alpha-1,6 linkage onto Man(7)GlcNAc(2)-PP-dolichol to produce Man(8)GlcNAc(2)-PP-dolichol.</text>
</comment>
<evidence type="ECO:0000256" key="8">
    <source>
        <dbReference type="ARBA" id="ARBA00022989"/>
    </source>
</evidence>
<comment type="caution">
    <text evidence="14">The sequence shown here is derived from an EMBL/GenBank/DDBJ whole genome shotgun (WGS) entry which is preliminary data.</text>
</comment>
<evidence type="ECO:0000256" key="4">
    <source>
        <dbReference type="ARBA" id="ARBA00022676"/>
    </source>
</evidence>
<feature type="transmembrane region" description="Helical" evidence="12">
    <location>
        <begin position="254"/>
        <end position="277"/>
    </location>
</feature>
<comment type="catalytic activity">
    <reaction evidence="11">
        <text>an alpha-D-Man-(1-&gt;2)-alpha-D-Man-(1-&gt;2)-alpha-D-Man-(1-&gt;3)-[alpha-D-Man-(1-&gt;2)-alpha-D-Man-(1-&gt;3)-alpha-D-Man-(1-&gt;6)]-beta-D-Man-(1-&gt;4)-beta-D-GlcNAc-(1-&gt;4)-alpha-D-GlcNAc-diphospho-di-trans,poly-cis-dolichol + a di-trans,poly-cis-dolichyl beta-D-mannosyl phosphate = an alpha-D-Man-(1-&gt;2)-alpha-D-Man-(1-&gt;2)-alpha-D-Man-(1-&gt;3)-[alpha-D-Man-(1-&gt;2)-alpha-D-Man-(1-&gt;3)-[alpha-D-Man-(1-&gt;6)]-alpha-D-Man-(1-&gt;6)]-beta-D-Man-(1-&gt;4)-beta-D-GlcNAc-(1-&gt;4)-alpha-D-GlcNAc-diphospho-di-trans,poly-cis-dolichol + a di-trans,poly-cis-dolichyl phosphate + H(+)</text>
        <dbReference type="Rhea" id="RHEA:29535"/>
        <dbReference type="Rhea" id="RHEA-COMP:19498"/>
        <dbReference type="Rhea" id="RHEA-COMP:19501"/>
        <dbReference type="Rhea" id="RHEA-COMP:19518"/>
        <dbReference type="Rhea" id="RHEA-COMP:19519"/>
        <dbReference type="ChEBI" id="CHEBI:15378"/>
        <dbReference type="ChEBI" id="CHEBI:57683"/>
        <dbReference type="ChEBI" id="CHEBI:58211"/>
        <dbReference type="ChEBI" id="CHEBI:132517"/>
        <dbReference type="ChEBI" id="CHEBI:132519"/>
        <dbReference type="EC" id="2.4.1.260"/>
    </reaction>
    <physiologicalReaction direction="left-to-right" evidence="11">
        <dbReference type="Rhea" id="RHEA:29536"/>
    </physiologicalReaction>
</comment>
<feature type="transmembrane region" description="Helical" evidence="12">
    <location>
        <begin position="217"/>
        <end position="242"/>
    </location>
</feature>
<feature type="transmembrane region" description="Helical" evidence="12">
    <location>
        <begin position="38"/>
        <end position="59"/>
    </location>
</feature>
<dbReference type="GO" id="GO:0052917">
    <property type="term" value="F:dol-P-Man:Man(7)GlcNAc(2)-PP-Dol alpha-1,6-mannosyltransferase activity"/>
    <property type="evidence" value="ECO:0007669"/>
    <property type="project" value="UniProtKB-EC"/>
</dbReference>
<organism evidence="14 15">
    <name type="scientific">Euplotes crassus</name>
    <dbReference type="NCBI Taxonomy" id="5936"/>
    <lineage>
        <taxon>Eukaryota</taxon>
        <taxon>Sar</taxon>
        <taxon>Alveolata</taxon>
        <taxon>Ciliophora</taxon>
        <taxon>Intramacronucleata</taxon>
        <taxon>Spirotrichea</taxon>
        <taxon>Hypotrichia</taxon>
        <taxon>Euplotida</taxon>
        <taxon>Euplotidae</taxon>
        <taxon>Moneuplotes</taxon>
    </lineage>
</organism>
<keyword evidence="5" id="KW-0808">Transferase</keyword>
<evidence type="ECO:0000313" key="14">
    <source>
        <dbReference type="EMBL" id="CAI2364070.1"/>
    </source>
</evidence>
<feature type="transmembrane region" description="Helical" evidence="12">
    <location>
        <begin position="341"/>
        <end position="358"/>
    </location>
</feature>
<dbReference type="Pfam" id="PF03901">
    <property type="entry name" value="Glyco_transf_22"/>
    <property type="match status" value="1"/>
</dbReference>
<evidence type="ECO:0000256" key="10">
    <source>
        <dbReference type="ARBA" id="ARBA00044721"/>
    </source>
</evidence>
<dbReference type="GO" id="GO:0006487">
    <property type="term" value="P:protein N-linked glycosylation"/>
    <property type="evidence" value="ECO:0007669"/>
    <property type="project" value="TreeGrafter"/>
</dbReference>
<feature type="transmembrane region" description="Helical" evidence="12">
    <location>
        <begin position="193"/>
        <end position="211"/>
    </location>
</feature>
<evidence type="ECO:0000256" key="11">
    <source>
        <dbReference type="ARBA" id="ARBA00048899"/>
    </source>
</evidence>
<evidence type="ECO:0000256" key="3">
    <source>
        <dbReference type="ARBA" id="ARBA00007063"/>
    </source>
</evidence>
<proteinExistence type="inferred from homology"/>
<name>A0AAD1U9Z2_EUPCR</name>
<dbReference type="AlphaFoldDB" id="A0AAD1U9Z2"/>
<dbReference type="EC" id="2.4.1.-" evidence="12"/>
<evidence type="ECO:0000256" key="9">
    <source>
        <dbReference type="ARBA" id="ARBA00023136"/>
    </source>
</evidence>
<comment type="similarity">
    <text evidence="3 12">Belongs to the glycosyltransferase 22 family.</text>
</comment>
<protein>
    <recommendedName>
        <fullName evidence="12">Mannosyltransferase</fullName>
        <ecNumber evidence="12">2.4.1.-</ecNumber>
    </recommendedName>
</protein>
<dbReference type="PANTHER" id="PTHR22760:SF1">
    <property type="entry name" value="DOL-P-MAN:MAN(7)GLCNAC(2)-PP-DOL ALPHA-1,6-MANNOSYLTRANSFERASE"/>
    <property type="match status" value="1"/>
</dbReference>
<comment type="subcellular location">
    <subcellularLocation>
        <location evidence="1 12">Endoplasmic reticulum membrane</location>
        <topology evidence="1 12">Multi-pass membrane protein</topology>
    </subcellularLocation>
</comment>
<reference evidence="14" key="1">
    <citation type="submission" date="2023-07" db="EMBL/GenBank/DDBJ databases">
        <authorList>
            <consortium name="AG Swart"/>
            <person name="Singh M."/>
            <person name="Singh A."/>
            <person name="Seah K."/>
            <person name="Emmerich C."/>
        </authorList>
    </citation>
    <scope>NUCLEOTIDE SEQUENCE</scope>
    <source>
        <strain evidence="14">DP1</strain>
    </source>
</reference>
<keyword evidence="4 12" id="KW-0328">Glycosyltransferase</keyword>
<evidence type="ECO:0000256" key="13">
    <source>
        <dbReference type="SAM" id="MobiDB-lite"/>
    </source>
</evidence>
<feature type="transmembrane region" description="Helical" evidence="12">
    <location>
        <begin position="111"/>
        <end position="129"/>
    </location>
</feature>
<feature type="region of interest" description="Disordered" evidence="13">
    <location>
        <begin position="1"/>
        <end position="28"/>
    </location>
</feature>
<dbReference type="Proteomes" id="UP001295684">
    <property type="component" value="Unassembled WGS sequence"/>
</dbReference>
<keyword evidence="6 12" id="KW-0812">Transmembrane</keyword>
<evidence type="ECO:0000256" key="6">
    <source>
        <dbReference type="ARBA" id="ARBA00022692"/>
    </source>
</evidence>
<keyword evidence="9 12" id="KW-0472">Membrane</keyword>
<evidence type="ECO:0000256" key="1">
    <source>
        <dbReference type="ARBA" id="ARBA00004477"/>
    </source>
</evidence>
<evidence type="ECO:0000256" key="5">
    <source>
        <dbReference type="ARBA" id="ARBA00022679"/>
    </source>
</evidence>
<dbReference type="GO" id="GO:0005789">
    <property type="term" value="C:endoplasmic reticulum membrane"/>
    <property type="evidence" value="ECO:0007669"/>
    <property type="project" value="UniProtKB-SubCell"/>
</dbReference>
<dbReference type="EMBL" id="CAMPGE010005221">
    <property type="protein sequence ID" value="CAI2364070.1"/>
    <property type="molecule type" value="Genomic_DNA"/>
</dbReference>
<keyword evidence="8 12" id="KW-1133">Transmembrane helix</keyword>
<gene>
    <name evidence="14" type="ORF">ECRASSUSDP1_LOCUS5410</name>
</gene>
<feature type="transmembrane region" description="Helical" evidence="12">
    <location>
        <begin position="393"/>
        <end position="412"/>
    </location>
</feature>
<accession>A0AAD1U9Z2</accession>
<dbReference type="PANTHER" id="PTHR22760">
    <property type="entry name" value="GLYCOSYLTRANSFERASE"/>
    <property type="match status" value="1"/>
</dbReference>
<sequence length="531" mass="60775">MDEINQSEKQVRTSVTPSKEERNSCPTPKKIKETKVPLFLAFDVYDFAVYCMIIFHILINPYTKSHETSFVNTLHTYLVEGIGNQEDCLQNTECQNLYQVEEYFGLVNHSVLPSLAASALVYPFHYFFVNIRNYSAVISLYIMRVLLGTIMFLSMRFLKVTLVKSLKSTTIAECFSMLYLVQFNTLSYNSRPIPGTIALVLANFAVAYWMRRQWAPTISLLMVSAIVFQKEIAILLLALIIVDLFRFKLPLVKVAIWGALTVAVTISINCAVEYYLFDTLRFQNLNILGLINIQEENHDSQFLPWYWYFLYEIPKTVTIAFLITIVSTMIKSKRGIVNKKVLKIICPAFLFICILSILPIKNVTYALPAFTLFNISGAIGLSKLMSNNSKNKILVTAIFIFIVIGLCGSTAYSSVQIYIENNKYPDAYALREFNREYLMLQYNSNSTKIRAPPNIHIDKTASETGINSFLYANLAKEWKYNTTNPLSDEAKLEFTHLFTSLRKVAGFKLQEKFEIFSEIDFSSQSVLLKPR</sequence>